<feature type="domain" description="GHMP kinase N-terminal" evidence="5">
    <location>
        <begin position="112"/>
        <end position="198"/>
    </location>
</feature>
<evidence type="ECO:0000256" key="4">
    <source>
        <dbReference type="ARBA" id="ARBA00022840"/>
    </source>
</evidence>
<name>A0A9D2ATZ6_9FIRM</name>
<dbReference type="InterPro" id="IPR006204">
    <property type="entry name" value="GHMP_kinase_N_dom"/>
</dbReference>
<evidence type="ECO:0000256" key="3">
    <source>
        <dbReference type="ARBA" id="ARBA00022777"/>
    </source>
</evidence>
<dbReference type="EMBL" id="DXEW01000005">
    <property type="protein sequence ID" value="HIX49853.1"/>
    <property type="molecule type" value="Genomic_DNA"/>
</dbReference>
<evidence type="ECO:0000256" key="1">
    <source>
        <dbReference type="ARBA" id="ARBA00006566"/>
    </source>
</evidence>
<evidence type="ECO:0000313" key="7">
    <source>
        <dbReference type="EMBL" id="HIX49853.1"/>
    </source>
</evidence>
<gene>
    <name evidence="7" type="ORF">H9851_01020</name>
</gene>
<dbReference type="GO" id="GO:0004335">
    <property type="term" value="F:galactokinase activity"/>
    <property type="evidence" value="ECO:0007669"/>
    <property type="project" value="InterPro"/>
</dbReference>
<dbReference type="Pfam" id="PF10509">
    <property type="entry name" value="GalKase_gal_bdg"/>
    <property type="match status" value="1"/>
</dbReference>
<evidence type="ECO:0008006" key="9">
    <source>
        <dbReference type="Google" id="ProtNLM"/>
    </source>
</evidence>
<dbReference type="SUPFAM" id="SSF54211">
    <property type="entry name" value="Ribosomal protein S5 domain 2-like"/>
    <property type="match status" value="1"/>
</dbReference>
<keyword evidence="2" id="KW-0547">Nucleotide-binding</keyword>
<dbReference type="PIRSF" id="PIRSF000530">
    <property type="entry name" value="Galactokinase"/>
    <property type="match status" value="1"/>
</dbReference>
<comment type="similarity">
    <text evidence="1">Belongs to the GHMP kinase family. GalK subfamily.</text>
</comment>
<evidence type="ECO:0000313" key="8">
    <source>
        <dbReference type="Proteomes" id="UP000886847"/>
    </source>
</evidence>
<dbReference type="InterPro" id="IPR020568">
    <property type="entry name" value="Ribosomal_Su5_D2-typ_SF"/>
</dbReference>
<keyword evidence="4" id="KW-0067">ATP-binding</keyword>
<dbReference type="GO" id="GO:0005524">
    <property type="term" value="F:ATP binding"/>
    <property type="evidence" value="ECO:0007669"/>
    <property type="project" value="UniProtKB-KW"/>
</dbReference>
<keyword evidence="3" id="KW-0418">Kinase</keyword>
<dbReference type="Gene3D" id="3.30.230.10">
    <property type="match status" value="1"/>
</dbReference>
<accession>A0A9D2ATZ6</accession>
<dbReference type="Proteomes" id="UP000886847">
    <property type="component" value="Unassembled WGS sequence"/>
</dbReference>
<dbReference type="InterPro" id="IPR036554">
    <property type="entry name" value="GHMP_kinase_C_sf"/>
</dbReference>
<evidence type="ECO:0000259" key="6">
    <source>
        <dbReference type="Pfam" id="PF10509"/>
    </source>
</evidence>
<dbReference type="InterPro" id="IPR000705">
    <property type="entry name" value="Galactokinase"/>
</dbReference>
<reference evidence="7" key="1">
    <citation type="journal article" date="2021" name="PeerJ">
        <title>Extensive microbial diversity within the chicken gut microbiome revealed by metagenomics and culture.</title>
        <authorList>
            <person name="Gilroy R."/>
            <person name="Ravi A."/>
            <person name="Getino M."/>
            <person name="Pursley I."/>
            <person name="Horton D.L."/>
            <person name="Alikhan N.F."/>
            <person name="Baker D."/>
            <person name="Gharbi K."/>
            <person name="Hall N."/>
            <person name="Watson M."/>
            <person name="Adriaenssens E.M."/>
            <person name="Foster-Nyarko E."/>
            <person name="Jarju S."/>
            <person name="Secka A."/>
            <person name="Antonio M."/>
            <person name="Oren A."/>
            <person name="Chaudhuri R.R."/>
            <person name="La Ragione R."/>
            <person name="Hildebrand F."/>
            <person name="Pallen M.J."/>
        </authorList>
    </citation>
    <scope>NUCLEOTIDE SEQUENCE</scope>
    <source>
        <strain evidence="7">2189</strain>
    </source>
</reference>
<evidence type="ECO:0000256" key="2">
    <source>
        <dbReference type="ARBA" id="ARBA00022741"/>
    </source>
</evidence>
<keyword evidence="3" id="KW-0808">Transferase</keyword>
<dbReference type="SUPFAM" id="SSF55060">
    <property type="entry name" value="GHMP Kinase, C-terminal domain"/>
    <property type="match status" value="1"/>
</dbReference>
<dbReference type="InterPro" id="IPR019539">
    <property type="entry name" value="GalKase_N"/>
</dbReference>
<reference evidence="7" key="2">
    <citation type="submission" date="2021-04" db="EMBL/GenBank/DDBJ databases">
        <authorList>
            <person name="Gilroy R."/>
        </authorList>
    </citation>
    <scope>NUCLEOTIDE SEQUENCE</scope>
    <source>
        <strain evidence="7">2189</strain>
    </source>
</reference>
<dbReference type="PANTHER" id="PTHR10457:SF7">
    <property type="entry name" value="GALACTOKINASE-RELATED"/>
    <property type="match status" value="1"/>
</dbReference>
<dbReference type="GO" id="GO:0006012">
    <property type="term" value="P:galactose metabolic process"/>
    <property type="evidence" value="ECO:0007669"/>
    <property type="project" value="InterPro"/>
</dbReference>
<dbReference type="AlphaFoldDB" id="A0A9D2ATZ6"/>
<dbReference type="PANTHER" id="PTHR10457">
    <property type="entry name" value="MEVALONATE KINASE/GALACTOKINASE"/>
    <property type="match status" value="1"/>
</dbReference>
<comment type="caution">
    <text evidence="7">The sequence shown here is derived from an EMBL/GenBank/DDBJ whole genome shotgun (WGS) entry which is preliminary data.</text>
</comment>
<dbReference type="GO" id="GO:0005829">
    <property type="term" value="C:cytosol"/>
    <property type="evidence" value="ECO:0007669"/>
    <property type="project" value="TreeGrafter"/>
</dbReference>
<dbReference type="PRINTS" id="PR00959">
    <property type="entry name" value="MEVGALKINASE"/>
</dbReference>
<dbReference type="InterPro" id="IPR014721">
    <property type="entry name" value="Ribsml_uS5_D2-typ_fold_subgr"/>
</dbReference>
<protein>
    <recommendedName>
        <fullName evidence="9">Galactokinase</fullName>
    </recommendedName>
</protein>
<dbReference type="PRINTS" id="PR00473">
    <property type="entry name" value="GALCTOKINASE"/>
</dbReference>
<sequence length="410" mass="44039">MRLQDLYGNDADGRAFASRVQSLEKFFLKQTGERPEEWFSSSGRAEICGNHTDHNHGKVLVAAISCDILAAVKKRNDGFVRICSAGFPSFEFHIADLEARPGEAGKSVALARGVLRAIVDRGYTVGGFTACTESTVFRGAGVSSSAAFELLVAEIVNALYLNGALDPVEKAIISQYAENVYFGKPCGLLDQSGISLGGINKIDFKDPAKPVIERLTPPAGYTLVITNTGGSHAALTEHYAAIKTEMREVAAFFGKEVLREVDYREFFDAVPALLKKKISERAILRAFHFFEENDRVDAAADALRSGDTAAFLRAVGESGLSSLNCLQNCFVPGSAEQPVTLAIHMSERLIKDGAVRVHGGGFAGTILAYLADAEAGGYAAAMAKVFGRENVFTAQVRLPGAVQLQLHELI</sequence>
<proteinExistence type="inferred from homology"/>
<dbReference type="Pfam" id="PF00288">
    <property type="entry name" value="GHMP_kinases_N"/>
    <property type="match status" value="1"/>
</dbReference>
<organism evidence="7 8">
    <name type="scientific">Candidatus Borkfalkia faecavium</name>
    <dbReference type="NCBI Taxonomy" id="2838508"/>
    <lineage>
        <taxon>Bacteria</taxon>
        <taxon>Bacillati</taxon>
        <taxon>Bacillota</taxon>
        <taxon>Clostridia</taxon>
        <taxon>Christensenellales</taxon>
        <taxon>Christensenellaceae</taxon>
        <taxon>Candidatus Borkfalkia</taxon>
    </lineage>
</organism>
<dbReference type="Gene3D" id="3.30.70.890">
    <property type="entry name" value="GHMP kinase, C-terminal domain"/>
    <property type="match status" value="1"/>
</dbReference>
<evidence type="ECO:0000259" key="5">
    <source>
        <dbReference type="Pfam" id="PF00288"/>
    </source>
</evidence>
<feature type="domain" description="Galactokinase N-terminal" evidence="6">
    <location>
        <begin position="26"/>
        <end position="74"/>
    </location>
</feature>
<dbReference type="InterPro" id="IPR006206">
    <property type="entry name" value="Mevalonate/galactokinase"/>
</dbReference>